<evidence type="ECO:0000256" key="12">
    <source>
        <dbReference type="ARBA" id="ARBA00036824"/>
    </source>
</evidence>
<protein>
    <recommendedName>
        <fullName evidence="14">glucan 1,3-beta-glucosidase</fullName>
        <ecNumber evidence="14">3.2.1.58</ecNumber>
    </recommendedName>
    <alternativeName>
        <fullName evidence="15">Exo-1,3-beta-glucanase D</fullName>
    </alternativeName>
</protein>
<dbReference type="InterPro" id="IPR017853">
    <property type="entry name" value="GH"/>
</dbReference>
<reference evidence="20" key="2">
    <citation type="submission" date="2015-01" db="EMBL/GenBank/DDBJ databases">
        <title>Evolutionary Origins and Diversification of the Mycorrhizal Mutualists.</title>
        <authorList>
            <consortium name="DOE Joint Genome Institute"/>
            <consortium name="Mycorrhizal Genomics Consortium"/>
            <person name="Kohler A."/>
            <person name="Kuo A."/>
            <person name="Nagy L.G."/>
            <person name="Floudas D."/>
            <person name="Copeland A."/>
            <person name="Barry K.W."/>
            <person name="Cichocki N."/>
            <person name="Veneault-Fourrey C."/>
            <person name="LaButti K."/>
            <person name="Lindquist E.A."/>
            <person name="Lipzen A."/>
            <person name="Lundell T."/>
            <person name="Morin E."/>
            <person name="Murat C."/>
            <person name="Riley R."/>
            <person name="Ohm R."/>
            <person name="Sun H."/>
            <person name="Tunlid A."/>
            <person name="Henrissat B."/>
            <person name="Grigoriev I.V."/>
            <person name="Hibbett D.S."/>
            <person name="Martin F."/>
        </authorList>
    </citation>
    <scope>NUCLEOTIDE SEQUENCE [LARGE SCALE GENOMIC DNA]</scope>
    <source>
        <strain evidence="20">h7</strain>
    </source>
</reference>
<keyword evidence="20" id="KW-1185">Reference proteome</keyword>
<evidence type="ECO:0000313" key="20">
    <source>
        <dbReference type="Proteomes" id="UP000053424"/>
    </source>
</evidence>
<comment type="catalytic activity">
    <reaction evidence="12">
        <text>Successive hydrolysis of beta-D-glucose units from the non-reducing ends of (1-&gt;3)-beta-D-glucans, releasing alpha-glucose.</text>
        <dbReference type="EC" id="3.2.1.58"/>
    </reaction>
</comment>
<evidence type="ECO:0000256" key="9">
    <source>
        <dbReference type="ARBA" id="ARBA00023180"/>
    </source>
</evidence>
<evidence type="ECO:0000313" key="19">
    <source>
        <dbReference type="EMBL" id="KIM49254.1"/>
    </source>
</evidence>
<feature type="transmembrane region" description="Helical" evidence="17">
    <location>
        <begin position="162"/>
        <end position="186"/>
    </location>
</feature>
<dbReference type="GO" id="GO:0005576">
    <property type="term" value="C:extracellular region"/>
    <property type="evidence" value="ECO:0007669"/>
    <property type="project" value="TreeGrafter"/>
</dbReference>
<gene>
    <name evidence="19" type="ORF">M413DRAFT_102209</name>
</gene>
<dbReference type="GO" id="GO:0009986">
    <property type="term" value="C:cell surface"/>
    <property type="evidence" value="ECO:0007669"/>
    <property type="project" value="TreeGrafter"/>
</dbReference>
<dbReference type="GO" id="GO:0005886">
    <property type="term" value="C:plasma membrane"/>
    <property type="evidence" value="ECO:0007669"/>
    <property type="project" value="UniProtKB-SubCell"/>
</dbReference>
<keyword evidence="11" id="KW-0961">Cell wall biogenesis/degradation</keyword>
<name>A0A0C3CYL3_HEBCY</name>
<dbReference type="OrthoDB" id="62120at2759"/>
<reference evidence="19 20" key="1">
    <citation type="submission" date="2014-04" db="EMBL/GenBank/DDBJ databases">
        <authorList>
            <consortium name="DOE Joint Genome Institute"/>
            <person name="Kuo A."/>
            <person name="Gay G."/>
            <person name="Dore J."/>
            <person name="Kohler A."/>
            <person name="Nagy L.G."/>
            <person name="Floudas D."/>
            <person name="Copeland A."/>
            <person name="Barry K.W."/>
            <person name="Cichocki N."/>
            <person name="Veneault-Fourrey C."/>
            <person name="LaButti K."/>
            <person name="Lindquist E.A."/>
            <person name="Lipzen A."/>
            <person name="Lundell T."/>
            <person name="Morin E."/>
            <person name="Murat C."/>
            <person name="Sun H."/>
            <person name="Tunlid A."/>
            <person name="Henrissat B."/>
            <person name="Grigoriev I.V."/>
            <person name="Hibbett D.S."/>
            <person name="Martin F."/>
            <person name="Nordberg H.P."/>
            <person name="Cantor M.N."/>
            <person name="Hua S.X."/>
        </authorList>
    </citation>
    <scope>NUCLEOTIDE SEQUENCE [LARGE SCALE GENOMIC DNA]</scope>
    <source>
        <strain evidence="20">h7</strain>
    </source>
</reference>
<evidence type="ECO:0000256" key="13">
    <source>
        <dbReference type="ARBA" id="ARBA00037126"/>
    </source>
</evidence>
<keyword evidence="8 17" id="KW-0472">Membrane</keyword>
<keyword evidence="6" id="KW-0735">Signal-anchor</keyword>
<evidence type="ECO:0000256" key="6">
    <source>
        <dbReference type="ARBA" id="ARBA00022968"/>
    </source>
</evidence>
<comment type="function">
    <text evidence="13">Glucosidase involved in the degradation of cellulosic biomass. Active on lichenan.</text>
</comment>
<dbReference type="PANTHER" id="PTHR31297:SF34">
    <property type="entry name" value="GLUCAN 1,3-BETA-GLUCOSIDASE 2"/>
    <property type="match status" value="1"/>
</dbReference>
<evidence type="ECO:0000256" key="3">
    <source>
        <dbReference type="ARBA" id="ARBA00022475"/>
    </source>
</evidence>
<dbReference type="HOGENOM" id="CLU_004624_6_1_1"/>
<dbReference type="Gene3D" id="3.20.20.80">
    <property type="entry name" value="Glycosidases"/>
    <property type="match status" value="1"/>
</dbReference>
<feature type="transmembrane region" description="Helical" evidence="17">
    <location>
        <begin position="302"/>
        <end position="327"/>
    </location>
</feature>
<feature type="domain" description="Glycoside hydrolase family 5" evidence="18">
    <location>
        <begin position="360"/>
        <end position="567"/>
    </location>
</feature>
<dbReference type="InterPro" id="IPR001547">
    <property type="entry name" value="Glyco_hydro_5"/>
</dbReference>
<dbReference type="SUPFAM" id="SSF51445">
    <property type="entry name" value="(Trans)glycosidases"/>
    <property type="match status" value="1"/>
</dbReference>
<comment type="similarity">
    <text evidence="2">Belongs to the glycosyl hydrolase 5 (cellulase A) family.</text>
</comment>
<evidence type="ECO:0000256" key="1">
    <source>
        <dbReference type="ARBA" id="ARBA00004401"/>
    </source>
</evidence>
<dbReference type="InterPro" id="IPR050386">
    <property type="entry name" value="Glycosyl_hydrolase_5"/>
</dbReference>
<evidence type="ECO:0000256" key="11">
    <source>
        <dbReference type="ARBA" id="ARBA00023316"/>
    </source>
</evidence>
<keyword evidence="4 17" id="KW-0812">Transmembrane</keyword>
<dbReference type="EMBL" id="KN831768">
    <property type="protein sequence ID" value="KIM49254.1"/>
    <property type="molecule type" value="Genomic_DNA"/>
</dbReference>
<keyword evidence="10" id="KW-0326">Glycosidase</keyword>
<dbReference type="PANTHER" id="PTHR31297">
    <property type="entry name" value="GLUCAN ENDO-1,6-BETA-GLUCOSIDASE B"/>
    <property type="match status" value="1"/>
</dbReference>
<keyword evidence="7 17" id="KW-1133">Transmembrane helix</keyword>
<accession>A0A0C3CYL3</accession>
<sequence>MSNNDPTRNVAYDPLPLTGDDQHSNTLYNAPPSPDPRLSSFHTPQMTPGELGPDDSAIPLGAAQPRFLGAALYDGPGSPAMRDSFASSQHTIPNSVYGSSVYALNDGQGRFEGSYRDDPRDSYYAGEHGGVPMSPVVAGHSRVLEEKRAAYVPPKTKSRRQVMIAAIIVAIILIILAVVIPVYFFVLKPSNNESSSVPSHSAHPSSSASVPTPSAIAVTRGDGSLITMEDGTTFTYKNQFGGTWYWDENDPFNNGARPQSWSPALNETFRYGIDKIRGVNVGGWLNTEPVSIVFCSVRSTRLFIFLVHVCLFARLFLCAVFIVIIIYSSPALYQKYSSNPTPPVDEWTLSLAMAADTASGGLSQMEDHYKTFITEKDFAEIAGAGLNFVRIPIGYWAIEVRNGEPFLPKVSWSYFLKAIKWARKYGLRINLDLHALPGSQNGWNHSGRLGTIGFLNGPMGYANAQRSLDYIRIFAEFISQPQYKDVVTIFGIMNEPQGTFMGQDQLSRFYLQAYNIIRTAGGTGAGNGPYVSLHDGFFSRTSWVNVFPNADRVTLDTHPYLCFNGQSAAPMSSYATTPCTSWGAGVNASMGSFGLTNAGEFSNAVTDCGLFLNGVGLGTRYEGTYSGVWPRIGSCTTWTDWQNYDRATKAAIRQFSLASMDALQDYFFWTWKIGNSSVSGKVETPAWSYQLGLENGWMPTDPREAAGVCGNSSPWTPPLAAWQTGGTGAGNIPSSVTSALAWPPPSISNGGAVSTLPAYTPTGPIPTLPGPTFAAATASIDVGNGWANAADTQGLSANIPGCQYLDPWVDPGTAPPPACAAAQRRDEPIAAPTPAP</sequence>
<evidence type="ECO:0000256" key="8">
    <source>
        <dbReference type="ARBA" id="ARBA00023136"/>
    </source>
</evidence>
<evidence type="ECO:0000256" key="4">
    <source>
        <dbReference type="ARBA" id="ARBA00022692"/>
    </source>
</evidence>
<dbReference type="EC" id="3.2.1.58" evidence="14"/>
<evidence type="ECO:0000256" key="2">
    <source>
        <dbReference type="ARBA" id="ARBA00005641"/>
    </source>
</evidence>
<feature type="region of interest" description="Disordered" evidence="16">
    <location>
        <begin position="1"/>
        <end position="60"/>
    </location>
</feature>
<evidence type="ECO:0000256" key="16">
    <source>
        <dbReference type="SAM" id="MobiDB-lite"/>
    </source>
</evidence>
<keyword evidence="9" id="KW-0325">Glycoprotein</keyword>
<dbReference type="STRING" id="686832.A0A0C3CYL3"/>
<feature type="region of interest" description="Disordered" evidence="16">
    <location>
        <begin position="813"/>
        <end position="836"/>
    </location>
</feature>
<dbReference type="GO" id="GO:0009251">
    <property type="term" value="P:glucan catabolic process"/>
    <property type="evidence" value="ECO:0007669"/>
    <property type="project" value="TreeGrafter"/>
</dbReference>
<evidence type="ECO:0000256" key="15">
    <source>
        <dbReference type="ARBA" id="ARBA00041260"/>
    </source>
</evidence>
<dbReference type="Proteomes" id="UP000053424">
    <property type="component" value="Unassembled WGS sequence"/>
</dbReference>
<evidence type="ECO:0000256" key="17">
    <source>
        <dbReference type="SAM" id="Phobius"/>
    </source>
</evidence>
<dbReference type="Pfam" id="PF00150">
    <property type="entry name" value="Cellulase"/>
    <property type="match status" value="1"/>
</dbReference>
<evidence type="ECO:0000256" key="5">
    <source>
        <dbReference type="ARBA" id="ARBA00022801"/>
    </source>
</evidence>
<evidence type="ECO:0000259" key="18">
    <source>
        <dbReference type="Pfam" id="PF00150"/>
    </source>
</evidence>
<dbReference type="GO" id="GO:0071555">
    <property type="term" value="P:cell wall organization"/>
    <property type="evidence" value="ECO:0007669"/>
    <property type="project" value="UniProtKB-KW"/>
</dbReference>
<proteinExistence type="inferred from homology"/>
<dbReference type="AlphaFoldDB" id="A0A0C3CYL3"/>
<evidence type="ECO:0000256" key="7">
    <source>
        <dbReference type="ARBA" id="ARBA00022989"/>
    </source>
</evidence>
<evidence type="ECO:0000256" key="10">
    <source>
        <dbReference type="ARBA" id="ARBA00023295"/>
    </source>
</evidence>
<organism evidence="19 20">
    <name type="scientific">Hebeloma cylindrosporum</name>
    <dbReference type="NCBI Taxonomy" id="76867"/>
    <lineage>
        <taxon>Eukaryota</taxon>
        <taxon>Fungi</taxon>
        <taxon>Dikarya</taxon>
        <taxon>Basidiomycota</taxon>
        <taxon>Agaricomycotina</taxon>
        <taxon>Agaricomycetes</taxon>
        <taxon>Agaricomycetidae</taxon>
        <taxon>Agaricales</taxon>
        <taxon>Agaricineae</taxon>
        <taxon>Hymenogastraceae</taxon>
        <taxon>Hebeloma</taxon>
    </lineage>
</organism>
<keyword evidence="3" id="KW-1003">Cell membrane</keyword>
<keyword evidence="5 19" id="KW-0378">Hydrolase</keyword>
<dbReference type="GO" id="GO:0004338">
    <property type="term" value="F:glucan exo-1,3-beta-glucosidase activity"/>
    <property type="evidence" value="ECO:0007669"/>
    <property type="project" value="UniProtKB-EC"/>
</dbReference>
<evidence type="ECO:0000256" key="14">
    <source>
        <dbReference type="ARBA" id="ARBA00038929"/>
    </source>
</evidence>
<comment type="subcellular location">
    <subcellularLocation>
        <location evidence="1">Cell membrane</location>
        <topology evidence="1">Single-pass type II membrane protein</topology>
    </subcellularLocation>
</comment>